<dbReference type="AlphaFoldDB" id="A0A550C2Y3"/>
<dbReference type="GO" id="GO:0005524">
    <property type="term" value="F:ATP binding"/>
    <property type="evidence" value="ECO:0007669"/>
    <property type="project" value="InterPro"/>
</dbReference>
<feature type="domain" description="Protein kinase" evidence="1">
    <location>
        <begin position="175"/>
        <end position="341"/>
    </location>
</feature>
<evidence type="ECO:0000313" key="2">
    <source>
        <dbReference type="EMBL" id="TRM59175.1"/>
    </source>
</evidence>
<sequence>MNKSWSATAGQNLVSTQWRGGNCLRQIFQGETIANGEVSVHSKVLGLEFLRPLVDDMVQAEPSKRPQSTSRDRFETIVGELSTWKLRSRVAKEQDHPLHSLYLATVHWLRRVGFVIAHPPRRTFDMTGSGDAERELWDEEKWWIARRPWLASLGYKLRPRYQPGWKPSWYGTNRLRLTAEDGYAPFSRGVLDATRLSDGTVVMMKRVPKSISPGEVELTVMLNSPPQLSDPRNHCVPLYDVLQVPDDDDIQIMVLPLLRGHANPPFDTVGEAIHCFRQVIQCVQFLHENKIAHRDIHVLNIMMDASPLSTVPFHPTRQNMRRDFKGHWRPSYTRTERPVKY</sequence>
<reference evidence="2 3" key="1">
    <citation type="journal article" date="2019" name="New Phytol.">
        <title>Comparative genomics reveals unique wood-decay strategies and fruiting body development in the Schizophyllaceae.</title>
        <authorList>
            <person name="Almasi E."/>
            <person name="Sahu N."/>
            <person name="Krizsan K."/>
            <person name="Balint B."/>
            <person name="Kovacs G.M."/>
            <person name="Kiss B."/>
            <person name="Cseklye J."/>
            <person name="Drula E."/>
            <person name="Henrissat B."/>
            <person name="Nagy I."/>
            <person name="Chovatia M."/>
            <person name="Adam C."/>
            <person name="LaButti K."/>
            <person name="Lipzen A."/>
            <person name="Riley R."/>
            <person name="Grigoriev I.V."/>
            <person name="Nagy L.G."/>
        </authorList>
    </citation>
    <scope>NUCLEOTIDE SEQUENCE [LARGE SCALE GENOMIC DNA]</scope>
    <source>
        <strain evidence="2 3">NL-1724</strain>
    </source>
</reference>
<dbReference type="GO" id="GO:0004672">
    <property type="term" value="F:protein kinase activity"/>
    <property type="evidence" value="ECO:0007669"/>
    <property type="project" value="InterPro"/>
</dbReference>
<dbReference type="PROSITE" id="PS50011">
    <property type="entry name" value="PROTEIN_KINASE_DOM"/>
    <property type="match status" value="1"/>
</dbReference>
<keyword evidence="3" id="KW-1185">Reference proteome</keyword>
<dbReference type="SUPFAM" id="SSF56112">
    <property type="entry name" value="Protein kinase-like (PK-like)"/>
    <property type="match status" value="1"/>
</dbReference>
<organism evidence="2 3">
    <name type="scientific">Schizophyllum amplum</name>
    <dbReference type="NCBI Taxonomy" id="97359"/>
    <lineage>
        <taxon>Eukaryota</taxon>
        <taxon>Fungi</taxon>
        <taxon>Dikarya</taxon>
        <taxon>Basidiomycota</taxon>
        <taxon>Agaricomycotina</taxon>
        <taxon>Agaricomycetes</taxon>
        <taxon>Agaricomycetidae</taxon>
        <taxon>Agaricales</taxon>
        <taxon>Schizophyllaceae</taxon>
        <taxon>Schizophyllum</taxon>
    </lineage>
</organism>
<accession>A0A550C2Y3</accession>
<dbReference type="InterPro" id="IPR000719">
    <property type="entry name" value="Prot_kinase_dom"/>
</dbReference>
<gene>
    <name evidence="2" type="ORF">BD626DRAFT_572768</name>
</gene>
<evidence type="ECO:0000259" key="1">
    <source>
        <dbReference type="PROSITE" id="PS50011"/>
    </source>
</evidence>
<dbReference type="InterPro" id="IPR011009">
    <property type="entry name" value="Kinase-like_dom_sf"/>
</dbReference>
<dbReference type="Gene3D" id="1.10.510.10">
    <property type="entry name" value="Transferase(Phosphotransferase) domain 1"/>
    <property type="match status" value="1"/>
</dbReference>
<proteinExistence type="predicted"/>
<evidence type="ECO:0000313" key="3">
    <source>
        <dbReference type="Proteomes" id="UP000320762"/>
    </source>
</evidence>
<dbReference type="STRING" id="97359.A0A550C2Y3"/>
<protein>
    <recommendedName>
        <fullName evidence="1">Protein kinase domain-containing protein</fullName>
    </recommendedName>
</protein>
<name>A0A550C2Y3_9AGAR</name>
<comment type="caution">
    <text evidence="2">The sequence shown here is derived from an EMBL/GenBank/DDBJ whole genome shotgun (WGS) entry which is preliminary data.</text>
</comment>
<dbReference type="Proteomes" id="UP000320762">
    <property type="component" value="Unassembled WGS sequence"/>
</dbReference>
<dbReference type="EMBL" id="VDMD01000029">
    <property type="protein sequence ID" value="TRM59175.1"/>
    <property type="molecule type" value="Genomic_DNA"/>
</dbReference>
<dbReference type="OrthoDB" id="5987198at2759"/>